<dbReference type="GO" id="GO:1902201">
    <property type="term" value="P:negative regulation of bacterial-type flagellum-dependent cell motility"/>
    <property type="evidence" value="ECO:0007669"/>
    <property type="project" value="TreeGrafter"/>
</dbReference>
<dbReference type="RefSeq" id="WP_081749667.1">
    <property type="nucleotide sequence ID" value="NZ_AQQW01000003.1"/>
</dbReference>
<sequence>MTGPDPILDALCPMHLRVDSNGRVIHVGPTLRKILGAVEIEGAAFFQLFTVRRPRGAGTMAALVSGARRRAKLELVRAPHTPFVAQVVPEPVGGAVINLSFGIGLAAALGDHALTSADFAPTDLTVEMLFLIESKSAVMASALERNARLHSARVVAEEQALTDTLTGLGNRRAVDLELARLAARRRPFALMHLDLDHFKAVNDTFGHAAGDHVLQEIAQVLGDAIRTGDVAARLGGDEFLLILSRPPSPRALELMARRLVRRIEEPIHYRHALLSVSASVGIARHDGTGPLDHVALFDSADAALYAAKSAGRGRVSLAPSDRTEPPVSPNRIAPHDGA</sequence>
<keyword evidence="6" id="KW-1185">Reference proteome</keyword>
<dbReference type="InterPro" id="IPR042463">
    <property type="entry name" value="HNOB_dom_associated_sf"/>
</dbReference>
<dbReference type="PANTHER" id="PTHR45138:SF9">
    <property type="entry name" value="DIGUANYLATE CYCLASE DGCM-RELATED"/>
    <property type="match status" value="1"/>
</dbReference>
<dbReference type="GO" id="GO:0043709">
    <property type="term" value="P:cell adhesion involved in single-species biofilm formation"/>
    <property type="evidence" value="ECO:0007669"/>
    <property type="project" value="TreeGrafter"/>
</dbReference>
<dbReference type="GO" id="GO:0005886">
    <property type="term" value="C:plasma membrane"/>
    <property type="evidence" value="ECO:0007669"/>
    <property type="project" value="TreeGrafter"/>
</dbReference>
<dbReference type="eggNOG" id="COG2199">
    <property type="taxonomic scope" value="Bacteria"/>
</dbReference>
<gene>
    <name evidence="5" type="ORF">ATO8_07011</name>
</gene>
<name>W4HLY8_9RHOB</name>
<feature type="domain" description="GGDEF" evidence="4">
    <location>
        <begin position="186"/>
        <end position="320"/>
    </location>
</feature>
<dbReference type="GO" id="GO:0052621">
    <property type="term" value="F:diguanylate cyclase activity"/>
    <property type="evidence" value="ECO:0007669"/>
    <property type="project" value="UniProtKB-EC"/>
</dbReference>
<dbReference type="InterPro" id="IPR029787">
    <property type="entry name" value="Nucleotide_cyclase"/>
</dbReference>
<dbReference type="STRING" id="1379903.ATO8_07011"/>
<evidence type="ECO:0000256" key="3">
    <source>
        <dbReference type="SAM" id="MobiDB-lite"/>
    </source>
</evidence>
<dbReference type="PROSITE" id="PS50887">
    <property type="entry name" value="GGDEF"/>
    <property type="match status" value="1"/>
</dbReference>
<evidence type="ECO:0000313" key="6">
    <source>
        <dbReference type="Proteomes" id="UP000019063"/>
    </source>
</evidence>
<comment type="caution">
    <text evidence="5">The sequence shown here is derived from an EMBL/GenBank/DDBJ whole genome shotgun (WGS) entry which is preliminary data.</text>
</comment>
<organism evidence="5 6">
    <name type="scientific">Roseivivax marinus</name>
    <dbReference type="NCBI Taxonomy" id="1379903"/>
    <lineage>
        <taxon>Bacteria</taxon>
        <taxon>Pseudomonadati</taxon>
        <taxon>Pseudomonadota</taxon>
        <taxon>Alphaproteobacteria</taxon>
        <taxon>Rhodobacterales</taxon>
        <taxon>Roseobacteraceae</taxon>
        <taxon>Roseivivax</taxon>
    </lineage>
</organism>
<dbReference type="Gene3D" id="3.30.450.260">
    <property type="entry name" value="Haem NO binding associated domain"/>
    <property type="match status" value="1"/>
</dbReference>
<accession>W4HLY8</accession>
<dbReference type="Gene3D" id="3.30.70.270">
    <property type="match status" value="1"/>
</dbReference>
<feature type="region of interest" description="Disordered" evidence="3">
    <location>
        <begin position="311"/>
        <end position="338"/>
    </location>
</feature>
<dbReference type="InterPro" id="IPR050469">
    <property type="entry name" value="Diguanylate_Cyclase"/>
</dbReference>
<protein>
    <recommendedName>
        <fullName evidence="1">diguanylate cyclase</fullName>
        <ecNumber evidence="1">2.7.7.65</ecNumber>
    </recommendedName>
</protein>
<reference evidence="5 6" key="1">
    <citation type="journal article" date="2014" name="Antonie Van Leeuwenhoek">
        <title>Roseivivax atlanticus sp. nov., isolated from surface seawater of the Atlantic Ocean.</title>
        <authorList>
            <person name="Li G."/>
            <person name="Lai Q."/>
            <person name="Liu X."/>
            <person name="Sun F."/>
            <person name="Shao Z."/>
        </authorList>
    </citation>
    <scope>NUCLEOTIDE SEQUENCE [LARGE SCALE GENOMIC DNA]</scope>
    <source>
        <strain evidence="5 6">22II-s10s</strain>
    </source>
</reference>
<dbReference type="SMART" id="SM00267">
    <property type="entry name" value="GGDEF"/>
    <property type="match status" value="1"/>
</dbReference>
<dbReference type="InterPro" id="IPR000160">
    <property type="entry name" value="GGDEF_dom"/>
</dbReference>
<evidence type="ECO:0000256" key="1">
    <source>
        <dbReference type="ARBA" id="ARBA00012528"/>
    </source>
</evidence>
<dbReference type="PANTHER" id="PTHR45138">
    <property type="entry name" value="REGULATORY COMPONENTS OF SENSORY TRANSDUCTION SYSTEM"/>
    <property type="match status" value="1"/>
</dbReference>
<dbReference type="FunFam" id="3.30.70.270:FF:000001">
    <property type="entry name" value="Diguanylate cyclase domain protein"/>
    <property type="match status" value="1"/>
</dbReference>
<evidence type="ECO:0000259" key="4">
    <source>
        <dbReference type="PROSITE" id="PS50887"/>
    </source>
</evidence>
<dbReference type="EC" id="2.7.7.65" evidence="1"/>
<dbReference type="PATRIC" id="fig|1317118.6.peg.1450"/>
<dbReference type="CDD" id="cd01949">
    <property type="entry name" value="GGDEF"/>
    <property type="match status" value="1"/>
</dbReference>
<dbReference type="SUPFAM" id="SSF55073">
    <property type="entry name" value="Nucleotide cyclase"/>
    <property type="match status" value="1"/>
</dbReference>
<dbReference type="Pfam" id="PF00990">
    <property type="entry name" value="GGDEF"/>
    <property type="match status" value="1"/>
</dbReference>
<evidence type="ECO:0000256" key="2">
    <source>
        <dbReference type="ARBA" id="ARBA00034247"/>
    </source>
</evidence>
<proteinExistence type="predicted"/>
<dbReference type="Proteomes" id="UP000019063">
    <property type="component" value="Unassembled WGS sequence"/>
</dbReference>
<dbReference type="InterPro" id="IPR043128">
    <property type="entry name" value="Rev_trsase/Diguanyl_cyclase"/>
</dbReference>
<dbReference type="AlphaFoldDB" id="W4HLY8"/>
<comment type="catalytic activity">
    <reaction evidence="2">
        <text>2 GTP = 3',3'-c-di-GMP + 2 diphosphate</text>
        <dbReference type="Rhea" id="RHEA:24898"/>
        <dbReference type="ChEBI" id="CHEBI:33019"/>
        <dbReference type="ChEBI" id="CHEBI:37565"/>
        <dbReference type="ChEBI" id="CHEBI:58805"/>
        <dbReference type="EC" id="2.7.7.65"/>
    </reaction>
</comment>
<evidence type="ECO:0000313" key="5">
    <source>
        <dbReference type="EMBL" id="ETW13759.1"/>
    </source>
</evidence>
<dbReference type="NCBIfam" id="TIGR00254">
    <property type="entry name" value="GGDEF"/>
    <property type="match status" value="1"/>
</dbReference>
<dbReference type="EMBL" id="AQQW01000003">
    <property type="protein sequence ID" value="ETW13759.1"/>
    <property type="molecule type" value="Genomic_DNA"/>
</dbReference>